<accession>A0A8S9Y2Y3</accession>
<reference evidence="3" key="1">
    <citation type="journal article" date="2021" name="Mol. Ecol. Resour.">
        <title>Apolygus lucorum genome provides insights into omnivorousness and mesophyll feeding.</title>
        <authorList>
            <person name="Liu Y."/>
            <person name="Liu H."/>
            <person name="Wang H."/>
            <person name="Huang T."/>
            <person name="Liu B."/>
            <person name="Yang B."/>
            <person name="Yin L."/>
            <person name="Li B."/>
            <person name="Zhang Y."/>
            <person name="Zhang S."/>
            <person name="Jiang F."/>
            <person name="Zhang X."/>
            <person name="Ren Y."/>
            <person name="Wang B."/>
            <person name="Wang S."/>
            <person name="Lu Y."/>
            <person name="Wu K."/>
            <person name="Fan W."/>
            <person name="Wang G."/>
        </authorList>
    </citation>
    <scope>NUCLEOTIDE SEQUENCE</scope>
    <source>
        <strain evidence="3">12Hb</strain>
    </source>
</reference>
<dbReference type="PANTHER" id="PTHR18934:SF83">
    <property type="entry name" value="PRE-MRNA-SPLICING FACTOR ATP-DEPENDENT RNA HELICASE DHX16"/>
    <property type="match status" value="1"/>
</dbReference>
<dbReference type="InterPro" id="IPR011709">
    <property type="entry name" value="DEAD-box_helicase_OB_fold"/>
</dbReference>
<dbReference type="GO" id="GO:0003723">
    <property type="term" value="F:RNA binding"/>
    <property type="evidence" value="ECO:0007669"/>
    <property type="project" value="TreeGrafter"/>
</dbReference>
<evidence type="ECO:0000313" key="3">
    <source>
        <dbReference type="EMBL" id="KAF6215587.1"/>
    </source>
</evidence>
<proteinExistence type="predicted"/>
<evidence type="ECO:0000256" key="1">
    <source>
        <dbReference type="ARBA" id="ARBA00047984"/>
    </source>
</evidence>
<dbReference type="Pfam" id="PF07717">
    <property type="entry name" value="OB_NTP_bind"/>
    <property type="match status" value="1"/>
</dbReference>
<sequence length="238" mass="27784">MEGPFTQKHVPVWRGLVLASCPPPLCLLYKCSEEIVSIAAMLSVNGAIFYRPKDKLVHADTARKNFFLPGGDHLVLCNVYKQWADTDYSTQWCYENYIQYRSMKRARDVREQLVGLMERVEMDMVSNPLDTVAIRKAITAGYFYHIARLSKTGSYKTVKHNQTVMIHPNSALFEELPRWVVYHELVFTTKEYMRQCTEIESKWLLEVAPHYYKPKELEDSTNMKFSKVIGKTREELRT</sequence>
<dbReference type="SUPFAM" id="SSF52540">
    <property type="entry name" value="P-loop containing nucleoside triphosphate hydrolases"/>
    <property type="match status" value="1"/>
</dbReference>
<dbReference type="OrthoDB" id="10253254at2759"/>
<keyword evidence="4" id="KW-1185">Reference proteome</keyword>
<dbReference type="AlphaFoldDB" id="A0A8S9Y2Y3"/>
<name>A0A8S9Y2Y3_APOLU</name>
<organism evidence="3 4">
    <name type="scientific">Apolygus lucorum</name>
    <name type="common">Small green plant bug</name>
    <name type="synonym">Lygocoris lucorum</name>
    <dbReference type="NCBI Taxonomy" id="248454"/>
    <lineage>
        <taxon>Eukaryota</taxon>
        <taxon>Metazoa</taxon>
        <taxon>Ecdysozoa</taxon>
        <taxon>Arthropoda</taxon>
        <taxon>Hexapoda</taxon>
        <taxon>Insecta</taxon>
        <taxon>Pterygota</taxon>
        <taxon>Neoptera</taxon>
        <taxon>Paraneoptera</taxon>
        <taxon>Hemiptera</taxon>
        <taxon>Heteroptera</taxon>
        <taxon>Panheteroptera</taxon>
        <taxon>Cimicomorpha</taxon>
        <taxon>Miridae</taxon>
        <taxon>Mirini</taxon>
        <taxon>Apolygus</taxon>
    </lineage>
</organism>
<dbReference type="GO" id="GO:0071013">
    <property type="term" value="C:catalytic step 2 spliceosome"/>
    <property type="evidence" value="ECO:0007669"/>
    <property type="project" value="TreeGrafter"/>
</dbReference>
<gene>
    <name evidence="3" type="ORF">GE061_010343</name>
</gene>
<dbReference type="PANTHER" id="PTHR18934">
    <property type="entry name" value="ATP-DEPENDENT RNA HELICASE"/>
    <property type="match status" value="1"/>
</dbReference>
<feature type="domain" description="DEAD-box helicase OB fold" evidence="2">
    <location>
        <begin position="134"/>
        <end position="211"/>
    </location>
</feature>
<dbReference type="Pfam" id="PF21010">
    <property type="entry name" value="HA2_C"/>
    <property type="match status" value="1"/>
</dbReference>
<comment type="caution">
    <text evidence="3">The sequence shown here is derived from an EMBL/GenBank/DDBJ whole genome shotgun (WGS) entry which is preliminary data.</text>
</comment>
<dbReference type="Proteomes" id="UP000466442">
    <property type="component" value="Unassembled WGS sequence"/>
</dbReference>
<dbReference type="GO" id="GO:0003724">
    <property type="term" value="F:RNA helicase activity"/>
    <property type="evidence" value="ECO:0007669"/>
    <property type="project" value="UniProtKB-EC"/>
</dbReference>
<comment type="catalytic activity">
    <reaction evidence="1">
        <text>ATP + H2O = ADP + phosphate + H(+)</text>
        <dbReference type="Rhea" id="RHEA:13065"/>
        <dbReference type="ChEBI" id="CHEBI:15377"/>
        <dbReference type="ChEBI" id="CHEBI:15378"/>
        <dbReference type="ChEBI" id="CHEBI:30616"/>
        <dbReference type="ChEBI" id="CHEBI:43474"/>
        <dbReference type="ChEBI" id="CHEBI:456216"/>
        <dbReference type="EC" id="3.6.4.13"/>
    </reaction>
</comment>
<dbReference type="EMBL" id="WIXP02000002">
    <property type="protein sequence ID" value="KAF6215587.1"/>
    <property type="molecule type" value="Genomic_DNA"/>
</dbReference>
<dbReference type="InterPro" id="IPR027417">
    <property type="entry name" value="P-loop_NTPase"/>
</dbReference>
<dbReference type="Gene3D" id="1.20.120.1080">
    <property type="match status" value="1"/>
</dbReference>
<evidence type="ECO:0000313" key="4">
    <source>
        <dbReference type="Proteomes" id="UP000466442"/>
    </source>
</evidence>
<evidence type="ECO:0000259" key="2">
    <source>
        <dbReference type="Pfam" id="PF07717"/>
    </source>
</evidence>
<protein>
    <recommendedName>
        <fullName evidence="2">DEAD-box helicase OB fold domain-containing protein</fullName>
    </recommendedName>
</protein>